<evidence type="ECO:0000259" key="1">
    <source>
        <dbReference type="PROSITE" id="PS50042"/>
    </source>
</evidence>
<dbReference type="CDD" id="cd00038">
    <property type="entry name" value="CAP_ED"/>
    <property type="match status" value="1"/>
</dbReference>
<dbReference type="InterPro" id="IPR000595">
    <property type="entry name" value="cNMP-bd_dom"/>
</dbReference>
<gene>
    <name evidence="2" type="ORF">B7P33_11660</name>
</gene>
<evidence type="ECO:0000313" key="2">
    <source>
        <dbReference type="EMBL" id="PCE64175.1"/>
    </source>
</evidence>
<proteinExistence type="predicted"/>
<dbReference type="AlphaFoldDB" id="A0A2A4G8U6"/>
<feature type="domain" description="Cyclic nucleotide-binding" evidence="1">
    <location>
        <begin position="12"/>
        <end position="116"/>
    </location>
</feature>
<name>A0A2A4G8U6_9FLAO</name>
<dbReference type="InterPro" id="IPR018490">
    <property type="entry name" value="cNMP-bd_dom_sf"/>
</dbReference>
<dbReference type="Pfam" id="PF00027">
    <property type="entry name" value="cNMP_binding"/>
    <property type="match status" value="1"/>
</dbReference>
<dbReference type="InterPro" id="IPR014710">
    <property type="entry name" value="RmlC-like_jellyroll"/>
</dbReference>
<reference evidence="2 3" key="1">
    <citation type="submission" date="2017-04" db="EMBL/GenBank/DDBJ databases">
        <title>A new member of the family Flavobacteriaceae isolated from ascidians.</title>
        <authorList>
            <person name="Chen L."/>
        </authorList>
    </citation>
    <scope>NUCLEOTIDE SEQUENCE [LARGE SCALE GENOMIC DNA]</scope>
    <source>
        <strain evidence="2 3">HQA918</strain>
    </source>
</reference>
<protein>
    <recommendedName>
        <fullName evidence="1">Cyclic nucleotide-binding domain-containing protein</fullName>
    </recommendedName>
</protein>
<evidence type="ECO:0000313" key="3">
    <source>
        <dbReference type="Proteomes" id="UP000219559"/>
    </source>
</evidence>
<accession>A0A2A4G8U6</accession>
<keyword evidence="3" id="KW-1185">Reference proteome</keyword>
<dbReference type="Proteomes" id="UP000219559">
    <property type="component" value="Unassembled WGS sequence"/>
</dbReference>
<comment type="caution">
    <text evidence="2">The sequence shown here is derived from an EMBL/GenBank/DDBJ whole genome shotgun (WGS) entry which is preliminary data.</text>
</comment>
<dbReference type="EMBL" id="NBWU01000004">
    <property type="protein sequence ID" value="PCE64175.1"/>
    <property type="molecule type" value="Genomic_DNA"/>
</dbReference>
<dbReference type="Gene3D" id="2.60.120.10">
    <property type="entry name" value="Jelly Rolls"/>
    <property type="match status" value="1"/>
</dbReference>
<dbReference type="SUPFAM" id="SSF51206">
    <property type="entry name" value="cAMP-binding domain-like"/>
    <property type="match status" value="1"/>
</dbReference>
<sequence length="193" mass="23089">MEYDLILKNVGRFITLDQVEKEFFLSLFEVKRFNKKEFLLRAGDIARFDYFTNKGCLKIYKIDEKGTEHISMFAIEDWWSGDMASFILQKPSHYYIQALEASEVLQISRSNYDLLFEKIPKFERFYRILYQRSLVSFIERSDQNNSLHAEERYRSFIQKYPSLIHRVSQKNMAAYLGVTPEFLSVLRKKMLAK</sequence>
<dbReference type="PROSITE" id="PS50042">
    <property type="entry name" value="CNMP_BINDING_3"/>
    <property type="match status" value="1"/>
</dbReference>
<organism evidence="2 3">
    <name type="scientific">Sediminicola luteus</name>
    <dbReference type="NCBI Taxonomy" id="319238"/>
    <lineage>
        <taxon>Bacteria</taxon>
        <taxon>Pseudomonadati</taxon>
        <taxon>Bacteroidota</taxon>
        <taxon>Flavobacteriia</taxon>
        <taxon>Flavobacteriales</taxon>
        <taxon>Flavobacteriaceae</taxon>
        <taxon>Sediminicola</taxon>
    </lineage>
</organism>
<dbReference type="RefSeq" id="WP_097443000.1">
    <property type="nucleotide sequence ID" value="NZ_NBWU01000004.1"/>
</dbReference>
<dbReference type="OrthoDB" id="1092431at2"/>